<evidence type="ECO:0000256" key="1">
    <source>
        <dbReference type="SAM" id="MobiDB-lite"/>
    </source>
</evidence>
<protein>
    <submittedName>
        <fullName evidence="3">Uncharacterized protein</fullName>
    </submittedName>
</protein>
<dbReference type="AlphaFoldDB" id="A0A5C8EP35"/>
<evidence type="ECO:0000313" key="4">
    <source>
        <dbReference type="Proteomes" id="UP000322814"/>
    </source>
</evidence>
<evidence type="ECO:0000313" key="3">
    <source>
        <dbReference type="EMBL" id="TXJ37950.1"/>
    </source>
</evidence>
<dbReference type="PROSITE" id="PS51257">
    <property type="entry name" value="PROKAR_LIPOPROTEIN"/>
    <property type="match status" value="1"/>
</dbReference>
<sequence>MSTKSRYAIVWRVAIIMLIAVFSIAGLTSCGGAATEPTSFSSSGGGDNGGGTPAPEPTSEPEPTPEPEPVVYPADTYYTVRVPFANAGGFWATAKVSYQDQETLNSLWKAMMRRQGMKDGNIFFIANRGGGKPSQTKDINKTHVLHGGDMYYYLLDDMTICYQDRKLKKFLGAVIIPYANQRSTYTVGGVYQHIPAGMSYTDINSDGVNIFMGWYDRREQNDIDVVVLNTTKYGWQFNGYGVDVYYKERGKGVAWGQNPNNFLGKKPNDLMNSLPKIEHFNHISGGKWYEMTFEAGRDPTGWGRGPRG</sequence>
<keyword evidence="2" id="KW-0812">Transmembrane</keyword>
<dbReference type="Proteomes" id="UP000322814">
    <property type="component" value="Unassembled WGS sequence"/>
</dbReference>
<organism evidence="3 4">
    <name type="scientific">Brachyspira aalborgi</name>
    <dbReference type="NCBI Taxonomy" id="29522"/>
    <lineage>
        <taxon>Bacteria</taxon>
        <taxon>Pseudomonadati</taxon>
        <taxon>Spirochaetota</taxon>
        <taxon>Spirochaetia</taxon>
        <taxon>Brachyspirales</taxon>
        <taxon>Brachyspiraceae</taxon>
        <taxon>Brachyspira</taxon>
    </lineage>
</organism>
<feature type="region of interest" description="Disordered" evidence="1">
    <location>
        <begin position="35"/>
        <end position="70"/>
    </location>
</feature>
<keyword evidence="2" id="KW-0472">Membrane</keyword>
<feature type="compositionally biased region" description="Pro residues" evidence="1">
    <location>
        <begin position="54"/>
        <end position="70"/>
    </location>
</feature>
<comment type="caution">
    <text evidence="3">The sequence shown here is derived from an EMBL/GenBank/DDBJ whole genome shotgun (WGS) entry which is preliminary data.</text>
</comment>
<proteinExistence type="predicted"/>
<evidence type="ECO:0000256" key="2">
    <source>
        <dbReference type="SAM" id="Phobius"/>
    </source>
</evidence>
<reference evidence="3 4" key="1">
    <citation type="journal article" date="1992" name="Lakartidningen">
        <title>[Penicillin V and not amoxicillin is the first choice preparation in acute otitis].</title>
        <authorList>
            <person name="Kamme C."/>
            <person name="Lundgren K."/>
            <person name="Prellner K."/>
        </authorList>
    </citation>
    <scope>NUCLEOTIDE SEQUENCE [LARGE SCALE GENOMIC DNA]</scope>
    <source>
        <strain evidence="3 4">PC4580III</strain>
    </source>
</reference>
<dbReference type="RefSeq" id="WP_147770656.1">
    <property type="nucleotide sequence ID" value="NZ_SAYB01000003.1"/>
</dbReference>
<feature type="transmembrane region" description="Helical" evidence="2">
    <location>
        <begin position="7"/>
        <end position="27"/>
    </location>
</feature>
<name>A0A5C8EP35_9SPIR</name>
<dbReference type="EMBL" id="SAYB01000003">
    <property type="protein sequence ID" value="TXJ37950.1"/>
    <property type="molecule type" value="Genomic_DNA"/>
</dbReference>
<gene>
    <name evidence="3" type="ORF">EPJ78_04385</name>
</gene>
<accession>A0A5C8EP35</accession>
<feature type="compositionally biased region" description="Gly residues" evidence="1">
    <location>
        <begin position="43"/>
        <end position="52"/>
    </location>
</feature>
<keyword evidence="2" id="KW-1133">Transmembrane helix</keyword>